<evidence type="ECO:0000313" key="3">
    <source>
        <dbReference type="EMBL" id="MFC3614529.1"/>
    </source>
</evidence>
<proteinExistence type="predicted"/>
<reference evidence="4" key="1">
    <citation type="journal article" date="2019" name="Int. J. Syst. Evol. Microbiol.">
        <title>The Global Catalogue of Microorganisms (GCM) 10K type strain sequencing project: providing services to taxonomists for standard genome sequencing and annotation.</title>
        <authorList>
            <consortium name="The Broad Institute Genomics Platform"/>
            <consortium name="The Broad Institute Genome Sequencing Center for Infectious Disease"/>
            <person name="Wu L."/>
            <person name="Ma J."/>
        </authorList>
    </citation>
    <scope>NUCLEOTIDE SEQUENCE [LARGE SCALE GENOMIC DNA]</scope>
    <source>
        <strain evidence="4">KCTC 42911</strain>
    </source>
</reference>
<dbReference type="RefSeq" id="WP_386735785.1">
    <property type="nucleotide sequence ID" value="NZ_JBHRXI010000010.1"/>
</dbReference>
<protein>
    <submittedName>
        <fullName evidence="3">NAD(P)/FAD-dependent oxidoreductase</fullName>
        <ecNumber evidence="3">1.-.-.-</ecNumber>
    </submittedName>
</protein>
<evidence type="ECO:0000313" key="4">
    <source>
        <dbReference type="Proteomes" id="UP001595629"/>
    </source>
</evidence>
<accession>A0ABV7TIG3</accession>
<dbReference type="Gene3D" id="3.30.9.10">
    <property type="entry name" value="D-Amino Acid Oxidase, subunit A, domain 2"/>
    <property type="match status" value="1"/>
</dbReference>
<keyword evidence="1 3" id="KW-0560">Oxidoreductase</keyword>
<dbReference type="Pfam" id="PF01266">
    <property type="entry name" value="DAO"/>
    <property type="match status" value="1"/>
</dbReference>
<dbReference type="EC" id="1.-.-.-" evidence="3"/>
<dbReference type="PANTHER" id="PTHR13847:SF287">
    <property type="entry name" value="FAD-DEPENDENT OXIDOREDUCTASE DOMAIN-CONTAINING PROTEIN 1"/>
    <property type="match status" value="1"/>
</dbReference>
<dbReference type="InterPro" id="IPR006076">
    <property type="entry name" value="FAD-dep_OxRdtase"/>
</dbReference>
<evidence type="ECO:0000259" key="2">
    <source>
        <dbReference type="Pfam" id="PF01266"/>
    </source>
</evidence>
<organism evidence="3 4">
    <name type="scientific">Lutimaribacter marinistellae</name>
    <dbReference type="NCBI Taxonomy" id="1820329"/>
    <lineage>
        <taxon>Bacteria</taxon>
        <taxon>Pseudomonadati</taxon>
        <taxon>Pseudomonadota</taxon>
        <taxon>Alphaproteobacteria</taxon>
        <taxon>Rhodobacterales</taxon>
        <taxon>Roseobacteraceae</taxon>
        <taxon>Lutimaribacter</taxon>
    </lineage>
</organism>
<sequence length="378" mass="39831">MAQGDKQADFIVIGAGMAGASVAAELSRDARVIVVEREAQPGYHTTGRSAALFTKAYGPPVIRAMSRASHDFFRGVGPGGPPQNLIRERGVIFVGRADQGEEYATLQRELGAAVEPISAATALDLVPLLRNDYVGAALFDRDAADIEVHGLHQHCLKSFRSRDGALHLKAEVIGLARVGDDWVVETPKATMRAPAVINAAGAWADELAQMAGLAPLGLRPLRRTALLVAPPSGVAPDSWPMVVDVAENFYLKPDAGKLLISPADETLSPPCDAQPEELDVAICVDRIESAFDIQIRSIEHKWAGLRSFLPDGKPAVGYDGDAPGFFWLAGQGGYGIQTAPAMARAAAALARNKALPEDIADEGVTPADLSPARAGLAA</sequence>
<dbReference type="GO" id="GO:0016491">
    <property type="term" value="F:oxidoreductase activity"/>
    <property type="evidence" value="ECO:0007669"/>
    <property type="project" value="UniProtKB-KW"/>
</dbReference>
<feature type="domain" description="FAD dependent oxidoreductase" evidence="2">
    <location>
        <begin position="9"/>
        <end position="349"/>
    </location>
</feature>
<evidence type="ECO:0000256" key="1">
    <source>
        <dbReference type="ARBA" id="ARBA00023002"/>
    </source>
</evidence>
<dbReference type="SUPFAM" id="SSF51905">
    <property type="entry name" value="FAD/NAD(P)-binding domain"/>
    <property type="match status" value="1"/>
</dbReference>
<gene>
    <name evidence="3" type="ORF">ACFORG_12205</name>
</gene>
<dbReference type="Proteomes" id="UP001595629">
    <property type="component" value="Unassembled WGS sequence"/>
</dbReference>
<dbReference type="PANTHER" id="PTHR13847">
    <property type="entry name" value="SARCOSINE DEHYDROGENASE-RELATED"/>
    <property type="match status" value="1"/>
</dbReference>
<name>A0ABV7TIG3_9RHOB</name>
<dbReference type="EMBL" id="JBHRXI010000010">
    <property type="protein sequence ID" value="MFC3614529.1"/>
    <property type="molecule type" value="Genomic_DNA"/>
</dbReference>
<dbReference type="Gene3D" id="3.50.50.60">
    <property type="entry name" value="FAD/NAD(P)-binding domain"/>
    <property type="match status" value="1"/>
</dbReference>
<keyword evidence="4" id="KW-1185">Reference proteome</keyword>
<comment type="caution">
    <text evidence="3">The sequence shown here is derived from an EMBL/GenBank/DDBJ whole genome shotgun (WGS) entry which is preliminary data.</text>
</comment>
<dbReference type="InterPro" id="IPR036188">
    <property type="entry name" value="FAD/NAD-bd_sf"/>
</dbReference>